<comment type="caution">
    <text evidence="1">The sequence shown here is derived from an EMBL/GenBank/DDBJ whole genome shotgun (WGS) entry which is preliminary data.</text>
</comment>
<dbReference type="SUPFAM" id="SSF51004">
    <property type="entry name" value="C-terminal (heme d1) domain of cytochrome cd1-nitrite reductase"/>
    <property type="match status" value="1"/>
</dbReference>
<dbReference type="Proteomes" id="UP000829685">
    <property type="component" value="Unassembled WGS sequence"/>
</dbReference>
<dbReference type="Gene3D" id="2.130.10.10">
    <property type="entry name" value="YVTN repeat-like/Quinoprotein amine dehydrogenase"/>
    <property type="match status" value="2"/>
</dbReference>
<evidence type="ECO:0000313" key="1">
    <source>
        <dbReference type="EMBL" id="KAI1863027.1"/>
    </source>
</evidence>
<dbReference type="AlphaFoldDB" id="A0A9P9WHB8"/>
<proteinExistence type="predicted"/>
<dbReference type="PANTHER" id="PTHR47197:SF3">
    <property type="entry name" value="DIHYDRO-HEME D1 DEHYDROGENASE"/>
    <property type="match status" value="1"/>
</dbReference>
<keyword evidence="2" id="KW-1185">Reference proteome</keyword>
<accession>A0A9P9WHB8</accession>
<dbReference type="InterPro" id="IPR011048">
    <property type="entry name" value="Haem_d1_sf"/>
</dbReference>
<evidence type="ECO:0000313" key="2">
    <source>
        <dbReference type="Proteomes" id="UP000829685"/>
    </source>
</evidence>
<dbReference type="InterPro" id="IPR015943">
    <property type="entry name" value="WD40/YVTN_repeat-like_dom_sf"/>
</dbReference>
<gene>
    <name evidence="1" type="ORF">JX265_009073</name>
</gene>
<dbReference type="InterPro" id="IPR051200">
    <property type="entry name" value="Host-pathogen_enzymatic-act"/>
</dbReference>
<organism evidence="1 2">
    <name type="scientific">Neoarthrinium moseri</name>
    <dbReference type="NCBI Taxonomy" id="1658444"/>
    <lineage>
        <taxon>Eukaryota</taxon>
        <taxon>Fungi</taxon>
        <taxon>Dikarya</taxon>
        <taxon>Ascomycota</taxon>
        <taxon>Pezizomycotina</taxon>
        <taxon>Sordariomycetes</taxon>
        <taxon>Xylariomycetidae</taxon>
        <taxon>Amphisphaeriales</taxon>
        <taxon>Apiosporaceae</taxon>
        <taxon>Neoarthrinium</taxon>
    </lineage>
</organism>
<dbReference type="OrthoDB" id="5340947at2759"/>
<dbReference type="PANTHER" id="PTHR47197">
    <property type="entry name" value="PROTEIN NIRF"/>
    <property type="match status" value="1"/>
</dbReference>
<sequence>MVGFLVSWVTTVTAITISLFAVSARSFPPRNYFAVSPRAFPTRVCATTAPAQDALDVNTTSLQVGGRPFGMVYLSESIAFATIERSVAVLDVSNFTPKIKTTVPLPPDVVIGTNDPDSAGYEFHGIALTHDKRNLYVVTGYGAVVMDVPKTIAGRNDSIAGLLSRNGYAGSNAVQISITPDDKFVFISQEFGSNATLNRGAIEVYNVTRLENGTVVGGYKGFVALGYATVGQAFSKDYKKLFVTSEVSRSARNKNETEGAVSVLDVETLKTTPGKAYLYEIRGGCHPVRCKLANDGKTLWVTVREANQLLAFDAEKLAKNVTTDVVVANVKTGTSPVGVAVVGQYILTADSNRFGYSNTTTGATVVDSLAALRGKTSRWPQIRTGRFPREFALSPDGNTMLVAEYDAQKIRAVDVSSLNARMDV</sequence>
<protein>
    <submittedName>
        <fullName evidence="1">Uncharacterized protein</fullName>
    </submittedName>
</protein>
<name>A0A9P9WHB8_9PEZI</name>
<dbReference type="EMBL" id="JAFIMR010000026">
    <property type="protein sequence ID" value="KAI1863027.1"/>
    <property type="molecule type" value="Genomic_DNA"/>
</dbReference>
<reference evidence="1" key="1">
    <citation type="submission" date="2021-03" db="EMBL/GenBank/DDBJ databases">
        <title>Revisited historic fungal species revealed as producer of novel bioactive compounds through whole genome sequencing and comparative genomics.</title>
        <authorList>
            <person name="Vignolle G.A."/>
            <person name="Hochenegger N."/>
            <person name="Mach R.L."/>
            <person name="Mach-Aigner A.R."/>
            <person name="Javad Rahimi M."/>
            <person name="Salim K.A."/>
            <person name="Chan C.M."/>
            <person name="Lim L.B.L."/>
            <person name="Cai F."/>
            <person name="Druzhinina I.S."/>
            <person name="U'Ren J.M."/>
            <person name="Derntl C."/>
        </authorList>
    </citation>
    <scope>NUCLEOTIDE SEQUENCE</scope>
    <source>
        <strain evidence="1">TUCIM 5799</strain>
    </source>
</reference>